<dbReference type="EMBL" id="GBRH01191309">
    <property type="protein sequence ID" value="JAE06587.1"/>
    <property type="molecule type" value="Transcribed_RNA"/>
</dbReference>
<dbReference type="AlphaFoldDB" id="A0A0A9F2Q3"/>
<reference evidence="1" key="1">
    <citation type="submission" date="2014-09" db="EMBL/GenBank/DDBJ databases">
        <authorList>
            <person name="Magalhaes I.L.F."/>
            <person name="Oliveira U."/>
            <person name="Santos F.R."/>
            <person name="Vidigal T.H.D.A."/>
            <person name="Brescovit A.D."/>
            <person name="Santos A.J."/>
        </authorList>
    </citation>
    <scope>NUCLEOTIDE SEQUENCE</scope>
    <source>
        <tissue evidence="1">Shoot tissue taken approximately 20 cm above the soil surface</tissue>
    </source>
</reference>
<proteinExistence type="predicted"/>
<reference evidence="1" key="2">
    <citation type="journal article" date="2015" name="Data Brief">
        <title>Shoot transcriptome of the giant reed, Arundo donax.</title>
        <authorList>
            <person name="Barrero R.A."/>
            <person name="Guerrero F.D."/>
            <person name="Moolhuijzen P."/>
            <person name="Goolsby J.A."/>
            <person name="Tidwell J."/>
            <person name="Bellgard S.E."/>
            <person name="Bellgard M.I."/>
        </authorList>
    </citation>
    <scope>NUCLEOTIDE SEQUENCE</scope>
    <source>
        <tissue evidence="1">Shoot tissue taken approximately 20 cm above the soil surface</tissue>
    </source>
</reference>
<protein>
    <submittedName>
        <fullName evidence="1">Uncharacterized protein</fullName>
    </submittedName>
</protein>
<accession>A0A0A9F2Q3</accession>
<name>A0A0A9F2Q3_ARUDO</name>
<sequence>MKGIIIQSVNNENSAMTCTIATIMVTASEGRVASVVQYSYTAPQML</sequence>
<organism evidence="1">
    <name type="scientific">Arundo donax</name>
    <name type="common">Giant reed</name>
    <name type="synonym">Donax arundinaceus</name>
    <dbReference type="NCBI Taxonomy" id="35708"/>
    <lineage>
        <taxon>Eukaryota</taxon>
        <taxon>Viridiplantae</taxon>
        <taxon>Streptophyta</taxon>
        <taxon>Embryophyta</taxon>
        <taxon>Tracheophyta</taxon>
        <taxon>Spermatophyta</taxon>
        <taxon>Magnoliopsida</taxon>
        <taxon>Liliopsida</taxon>
        <taxon>Poales</taxon>
        <taxon>Poaceae</taxon>
        <taxon>PACMAD clade</taxon>
        <taxon>Arundinoideae</taxon>
        <taxon>Arundineae</taxon>
        <taxon>Arundo</taxon>
    </lineage>
</organism>
<evidence type="ECO:0000313" key="1">
    <source>
        <dbReference type="EMBL" id="JAE06587.1"/>
    </source>
</evidence>